<dbReference type="PROSITE" id="PS00107">
    <property type="entry name" value="PROTEIN_KINASE_ATP"/>
    <property type="match status" value="1"/>
</dbReference>
<evidence type="ECO:0000256" key="4">
    <source>
        <dbReference type="RuleBase" id="RU000304"/>
    </source>
</evidence>
<dbReference type="Gene3D" id="1.10.510.10">
    <property type="entry name" value="Transferase(Phosphotransferase) domain 1"/>
    <property type="match status" value="1"/>
</dbReference>
<dbReference type="PROSITE" id="PS00108">
    <property type="entry name" value="PROTEIN_KINASE_ST"/>
    <property type="match status" value="1"/>
</dbReference>
<dbReference type="AlphaFoldDB" id="A0A448ZP20"/>
<evidence type="ECO:0000259" key="6">
    <source>
        <dbReference type="PROSITE" id="PS50011"/>
    </source>
</evidence>
<organism evidence="7 8">
    <name type="scientific">Pseudo-nitzschia multistriata</name>
    <dbReference type="NCBI Taxonomy" id="183589"/>
    <lineage>
        <taxon>Eukaryota</taxon>
        <taxon>Sar</taxon>
        <taxon>Stramenopiles</taxon>
        <taxon>Ochrophyta</taxon>
        <taxon>Bacillariophyta</taxon>
        <taxon>Bacillariophyceae</taxon>
        <taxon>Bacillariophycidae</taxon>
        <taxon>Bacillariales</taxon>
        <taxon>Bacillariaceae</taxon>
        <taxon>Pseudo-nitzschia</taxon>
    </lineage>
</organism>
<name>A0A448ZP20_9STRA</name>
<dbReference type="SUPFAM" id="SSF56112">
    <property type="entry name" value="Protein kinase-like (PK-like)"/>
    <property type="match status" value="1"/>
</dbReference>
<keyword evidence="4" id="KW-0723">Serine/threonine-protein kinase</keyword>
<dbReference type="InterPro" id="IPR000719">
    <property type="entry name" value="Prot_kinase_dom"/>
</dbReference>
<keyword evidence="1 3" id="KW-0547">Nucleotide-binding</keyword>
<dbReference type="PROSITE" id="PS50011">
    <property type="entry name" value="PROTEIN_KINASE_DOM"/>
    <property type="match status" value="1"/>
</dbReference>
<dbReference type="PANTHER" id="PTHR44167">
    <property type="entry name" value="OVARIAN-SPECIFIC SERINE/THREONINE-PROTEIN KINASE LOK-RELATED"/>
    <property type="match status" value="1"/>
</dbReference>
<gene>
    <name evidence="7" type="ORF">PSNMU_V1.4_AUG-EV-PASAV3_0108390</name>
</gene>
<comment type="similarity">
    <text evidence="4">Belongs to the protein kinase superfamily.</text>
</comment>
<evidence type="ECO:0000256" key="5">
    <source>
        <dbReference type="SAM" id="MobiDB-lite"/>
    </source>
</evidence>
<dbReference type="InterPro" id="IPR017441">
    <property type="entry name" value="Protein_kinase_ATP_BS"/>
</dbReference>
<dbReference type="Gene3D" id="3.30.200.20">
    <property type="entry name" value="Phosphorylase Kinase, domain 1"/>
    <property type="match status" value="1"/>
</dbReference>
<dbReference type="GO" id="GO:0004674">
    <property type="term" value="F:protein serine/threonine kinase activity"/>
    <property type="evidence" value="ECO:0007669"/>
    <property type="project" value="UniProtKB-KW"/>
</dbReference>
<accession>A0A448ZP20</accession>
<dbReference type="Pfam" id="PF00069">
    <property type="entry name" value="Pkinase"/>
    <property type="match status" value="1"/>
</dbReference>
<dbReference type="GO" id="GO:0044773">
    <property type="term" value="P:mitotic DNA damage checkpoint signaling"/>
    <property type="evidence" value="ECO:0007669"/>
    <property type="project" value="TreeGrafter"/>
</dbReference>
<feature type="domain" description="Protein kinase" evidence="6">
    <location>
        <begin position="11"/>
        <end position="292"/>
    </location>
</feature>
<keyword evidence="8" id="KW-1185">Reference proteome</keyword>
<keyword evidence="2 3" id="KW-0067">ATP-binding</keyword>
<evidence type="ECO:0000313" key="8">
    <source>
        <dbReference type="Proteomes" id="UP000291116"/>
    </source>
</evidence>
<feature type="compositionally biased region" description="Basic and acidic residues" evidence="5">
    <location>
        <begin position="321"/>
        <end position="340"/>
    </location>
</feature>
<reference evidence="7 8" key="1">
    <citation type="submission" date="2019-01" db="EMBL/GenBank/DDBJ databases">
        <authorList>
            <person name="Ferrante I. M."/>
        </authorList>
    </citation>
    <scope>NUCLEOTIDE SEQUENCE [LARGE SCALE GENOMIC DNA]</scope>
    <source>
        <strain evidence="7 8">B856</strain>
    </source>
</reference>
<keyword evidence="4" id="KW-0808">Transferase</keyword>
<dbReference type="GO" id="GO:0005524">
    <property type="term" value="F:ATP binding"/>
    <property type="evidence" value="ECO:0007669"/>
    <property type="project" value="UniProtKB-UniRule"/>
</dbReference>
<evidence type="ECO:0000256" key="2">
    <source>
        <dbReference type="ARBA" id="ARBA00022840"/>
    </source>
</evidence>
<evidence type="ECO:0000256" key="1">
    <source>
        <dbReference type="ARBA" id="ARBA00022741"/>
    </source>
</evidence>
<sequence>MSSGELPLEVYHRTNAVGSGSFGSVVVVYDDDGEEYAMKLFDEEDEGDGSEDSEDYGISLGALREISILRFLREENSHPNIIAIHDVQTAFGEEDDEEFGTYAMAMPLFPDGSLANALSKITTKKQKVEIARGIINAIAYLHENSIIHRDIKSDNILLRINSPENKPGCDTFDPVLIDFSLAKFVNAGECSEFEPTHTPSMGTPTYKSPEVVAEEPYGLPSDMWSVGVVLLELLQGKCIDATRDKAAIAFVSGSLERLPEGQPFPSLLRGLLETDPKKRWTARQALDCDLFTKFQMSEEADAKTFRQICLSSALPIEGDQSHTDFGLDKENKENLWEPKRSTPKKKNSNPVILKRDKLIRKICKWMEWENPMTAKAAMQYSSLMNEIVGNVDDLNESNILLDCLVLAHKFFEQHFSGTSDLDELYNKFGQGDFDAEDYAGNENSIFAMMDFCLYPR</sequence>
<dbReference type="InterPro" id="IPR011009">
    <property type="entry name" value="Kinase-like_dom_sf"/>
</dbReference>
<dbReference type="EMBL" id="CAACVS010000584">
    <property type="protein sequence ID" value="VEU43788.1"/>
    <property type="molecule type" value="Genomic_DNA"/>
</dbReference>
<dbReference type="GO" id="GO:0005634">
    <property type="term" value="C:nucleus"/>
    <property type="evidence" value="ECO:0007669"/>
    <property type="project" value="TreeGrafter"/>
</dbReference>
<evidence type="ECO:0000313" key="7">
    <source>
        <dbReference type="EMBL" id="VEU43788.1"/>
    </source>
</evidence>
<dbReference type="Proteomes" id="UP000291116">
    <property type="component" value="Unassembled WGS sequence"/>
</dbReference>
<dbReference type="PANTHER" id="PTHR44167:SF30">
    <property type="entry name" value="PHOSPHORYLASE KINASE"/>
    <property type="match status" value="1"/>
</dbReference>
<protein>
    <recommendedName>
        <fullName evidence="6">Protein kinase domain-containing protein</fullName>
    </recommendedName>
</protein>
<feature type="region of interest" description="Disordered" evidence="5">
    <location>
        <begin position="321"/>
        <end position="349"/>
    </location>
</feature>
<proteinExistence type="inferred from homology"/>
<dbReference type="SMART" id="SM00220">
    <property type="entry name" value="S_TKc"/>
    <property type="match status" value="1"/>
</dbReference>
<dbReference type="OrthoDB" id="193860at2759"/>
<keyword evidence="4" id="KW-0418">Kinase</keyword>
<dbReference type="InterPro" id="IPR008271">
    <property type="entry name" value="Ser/Thr_kinase_AS"/>
</dbReference>
<evidence type="ECO:0000256" key="3">
    <source>
        <dbReference type="PROSITE-ProRule" id="PRU10141"/>
    </source>
</evidence>
<feature type="binding site" evidence="3">
    <location>
        <position position="39"/>
    </location>
    <ligand>
        <name>ATP</name>
        <dbReference type="ChEBI" id="CHEBI:30616"/>
    </ligand>
</feature>